<evidence type="ECO:0000313" key="4">
    <source>
        <dbReference type="WBParaSite" id="Csp11.Scaffold33.g147.t1"/>
    </source>
</evidence>
<dbReference type="PROSITE" id="PS00028">
    <property type="entry name" value="ZINC_FINGER_C2H2_1"/>
    <property type="match status" value="1"/>
</dbReference>
<name>A0A1I7SYN0_9PELO</name>
<dbReference type="WBParaSite" id="Csp11.Scaffold33.g147.t1">
    <property type="protein sequence ID" value="Csp11.Scaffold33.g147.t1"/>
    <property type="gene ID" value="Csp11.Scaffold33.g147"/>
</dbReference>
<evidence type="ECO:0000259" key="2">
    <source>
        <dbReference type="PROSITE" id="PS00028"/>
    </source>
</evidence>
<proteinExistence type="predicted"/>
<dbReference type="eggNOG" id="ENOG502TGHN">
    <property type="taxonomic scope" value="Eukaryota"/>
</dbReference>
<accession>A0A1I7SYN0</accession>
<dbReference type="AlphaFoldDB" id="A0A1I7SYN0"/>
<dbReference type="PANTHER" id="PTHR33936">
    <property type="entry name" value="PROTEIN CBG17840"/>
    <property type="match status" value="1"/>
</dbReference>
<dbReference type="Proteomes" id="UP000095282">
    <property type="component" value="Unplaced"/>
</dbReference>
<organism evidence="3 4">
    <name type="scientific">Caenorhabditis tropicalis</name>
    <dbReference type="NCBI Taxonomy" id="1561998"/>
    <lineage>
        <taxon>Eukaryota</taxon>
        <taxon>Metazoa</taxon>
        <taxon>Ecdysozoa</taxon>
        <taxon>Nematoda</taxon>
        <taxon>Chromadorea</taxon>
        <taxon>Rhabditida</taxon>
        <taxon>Rhabditina</taxon>
        <taxon>Rhabditomorpha</taxon>
        <taxon>Rhabditoidea</taxon>
        <taxon>Rhabditidae</taxon>
        <taxon>Peloderinae</taxon>
        <taxon>Caenorhabditis</taxon>
    </lineage>
</organism>
<keyword evidence="3" id="KW-1185">Reference proteome</keyword>
<sequence>MEHHHIEDDIHVNSFLELKHPQPRYLCPYGCQKLIAPRTIDYHKNNGCGRRTNDSSCAQPELKKRFYCCGSCLSEFVARSEFHAHLRVEHDVHPEIHNLEFADRQLFDRFKYWLESEGGAHFRHKSGAKRRGRGKGIFLACNRSGNTGPDKGNHAPERTGPFRLGFTCTAFIHATEHSDGRVSAEFCGDHYGHDARMRLPQVIKYIIAKKQIEQCPPMDIIGFLRHHFLNLASENIFAQRICFVDQDELKSIAVSCTKKWRSEGIPRNMEVWEEELLEKVGIEWPPSDIPHRFDEPRKLTTVEIAHQERWPRPRVFAAKNRREDGVLVPFDMPGAIRQSANHVEYEQEEDMVDDNQYMAMEMGEYEVDGYVQDGQIVVGEEEEVEDVVVAQEYQNHQEILNKQENILEEGDVEVEVENEVIVTTVVDTVDQVIDDQKCEADQIVLQSPSNEIVVVDGDVEEEEMNNHLHHHHHQHHQHPIHPHEQHHHQNQPGTSSVVDRYMDETKANTLDQVLEEIDAFKDTVLKRADHISPANLKSLLIRFQTLHQSVMDKEQIPGNQSMTVFPNRSKFLYRPGKGLEKTDEYHSRGTGDISLQPIDDEMSDDEELMMSTSSVMPYNAGIWS</sequence>
<dbReference type="PANTHER" id="PTHR33936:SF3">
    <property type="entry name" value="C2H2-TYPE DOMAIN-CONTAINING PROTEIN"/>
    <property type="match status" value="1"/>
</dbReference>
<reference evidence="4" key="1">
    <citation type="submission" date="2016-11" db="UniProtKB">
        <authorList>
            <consortium name="WormBaseParasite"/>
        </authorList>
    </citation>
    <scope>IDENTIFICATION</scope>
</reference>
<evidence type="ECO:0000256" key="1">
    <source>
        <dbReference type="SAM" id="MobiDB-lite"/>
    </source>
</evidence>
<evidence type="ECO:0000313" key="3">
    <source>
        <dbReference type="Proteomes" id="UP000095282"/>
    </source>
</evidence>
<feature type="domain" description="C2H2-type" evidence="2">
    <location>
        <begin position="68"/>
        <end position="90"/>
    </location>
</feature>
<feature type="region of interest" description="Disordered" evidence="1">
    <location>
        <begin position="466"/>
        <end position="495"/>
    </location>
</feature>
<dbReference type="InterPro" id="IPR013087">
    <property type="entry name" value="Znf_C2H2_type"/>
</dbReference>
<feature type="compositionally biased region" description="Basic residues" evidence="1">
    <location>
        <begin position="467"/>
        <end position="489"/>
    </location>
</feature>
<dbReference type="STRING" id="1561998.A0A1I7SYN0"/>
<protein>
    <submittedName>
        <fullName evidence="4">C2H2-type domain-containing protein</fullName>
    </submittedName>
</protein>
<dbReference type="InterPro" id="IPR052797">
    <property type="entry name" value="RegFact_GeneExpr_CellDeath"/>
</dbReference>